<feature type="transmembrane region" description="Helical" evidence="2">
    <location>
        <begin position="193"/>
        <end position="213"/>
    </location>
</feature>
<feature type="compositionally biased region" description="Polar residues" evidence="1">
    <location>
        <begin position="262"/>
        <end position="272"/>
    </location>
</feature>
<accession>A0A0W0U3D5</accession>
<evidence type="ECO:0000256" key="2">
    <source>
        <dbReference type="SAM" id="Phobius"/>
    </source>
</evidence>
<dbReference type="PATRIC" id="fig|45065.4.peg.847"/>
<dbReference type="EMBL" id="LNYC01000023">
    <property type="protein sequence ID" value="KTD01993.1"/>
    <property type="molecule type" value="Genomic_DNA"/>
</dbReference>
<dbReference type="Proteomes" id="UP000054785">
    <property type="component" value="Unassembled WGS sequence"/>
</dbReference>
<protein>
    <submittedName>
        <fullName evidence="3">Uncharacterized protein</fullName>
    </submittedName>
</protein>
<evidence type="ECO:0000256" key="1">
    <source>
        <dbReference type="SAM" id="MobiDB-lite"/>
    </source>
</evidence>
<evidence type="ECO:0000313" key="4">
    <source>
        <dbReference type="Proteomes" id="UP000054785"/>
    </source>
</evidence>
<gene>
    <name evidence="3" type="ORF">Lgee_0789</name>
</gene>
<organism evidence="3 4">
    <name type="scientific">Legionella geestiana</name>
    <dbReference type="NCBI Taxonomy" id="45065"/>
    <lineage>
        <taxon>Bacteria</taxon>
        <taxon>Pseudomonadati</taxon>
        <taxon>Pseudomonadota</taxon>
        <taxon>Gammaproteobacteria</taxon>
        <taxon>Legionellales</taxon>
        <taxon>Legionellaceae</taxon>
        <taxon>Legionella</taxon>
    </lineage>
</organism>
<evidence type="ECO:0000313" key="3">
    <source>
        <dbReference type="EMBL" id="KTD01993.1"/>
    </source>
</evidence>
<sequence length="301" mass="32162">MPENDDYMTIYIELSTEEYMDLLKKKPRDQKTDIVTILNTRYMIEDRNSPSRKKDFYPDDTFQIISVQVPKNKAVRTSTILEVYALSQKVSAEEIAYDSLPPVNDYVLVKLSQQQAVKTRTGGESLPSVSDSAFVKSPQQLAAKTGTGADTPSGTASFFSRNAMTVATTLAGIVGFGMLAVGILFLIANPAGLVAAGIIVGASVAGGIIGFFTGRSIDDIREKDMPKSHTSTTTMFGTLMPEGDSDKKPGHDATLSPRDSTEVSPSRSTTGASLPRSAPDASPFSSTSDDPPSSSLSKKSP</sequence>
<feature type="region of interest" description="Disordered" evidence="1">
    <location>
        <begin position="222"/>
        <end position="301"/>
    </location>
</feature>
<dbReference type="AlphaFoldDB" id="A0A0W0U3D5"/>
<keyword evidence="2" id="KW-1133">Transmembrane helix</keyword>
<keyword evidence="2" id="KW-0812">Transmembrane</keyword>
<name>A0A0W0U3D5_9GAMM</name>
<feature type="transmembrane region" description="Helical" evidence="2">
    <location>
        <begin position="166"/>
        <end position="187"/>
    </location>
</feature>
<reference evidence="3 4" key="1">
    <citation type="submission" date="2015-11" db="EMBL/GenBank/DDBJ databases">
        <title>Genomic analysis of 38 Legionella species identifies large and diverse effector repertoires.</title>
        <authorList>
            <person name="Burstein D."/>
            <person name="Amaro F."/>
            <person name="Zusman T."/>
            <person name="Lifshitz Z."/>
            <person name="Cohen O."/>
            <person name="Gilbert J.A."/>
            <person name="Pupko T."/>
            <person name="Shuman H.A."/>
            <person name="Segal G."/>
        </authorList>
    </citation>
    <scope>NUCLEOTIDE SEQUENCE [LARGE SCALE GENOMIC DNA]</scope>
    <source>
        <strain evidence="3 4">ATCC 49504</strain>
    </source>
</reference>
<keyword evidence="2" id="KW-0472">Membrane</keyword>
<keyword evidence="4" id="KW-1185">Reference proteome</keyword>
<proteinExistence type="predicted"/>
<dbReference type="RefSeq" id="WP_028386114.1">
    <property type="nucleotide sequence ID" value="NZ_CAAAHN010000008.1"/>
</dbReference>
<comment type="caution">
    <text evidence="3">The sequence shown here is derived from an EMBL/GenBank/DDBJ whole genome shotgun (WGS) entry which is preliminary data.</text>
</comment>
<feature type="compositionally biased region" description="Low complexity" evidence="1">
    <location>
        <begin position="277"/>
        <end position="301"/>
    </location>
</feature>